<dbReference type="KEGG" id="roz:CBI38_31855"/>
<protein>
    <submittedName>
        <fullName evidence="3">IS110 family transposase</fullName>
    </submittedName>
</protein>
<organism evidence="3 4">
    <name type="scientific">Rhodococcus oxybenzonivorans</name>
    <dbReference type="NCBI Taxonomy" id="1990687"/>
    <lineage>
        <taxon>Bacteria</taxon>
        <taxon>Bacillati</taxon>
        <taxon>Actinomycetota</taxon>
        <taxon>Actinomycetes</taxon>
        <taxon>Mycobacteriales</taxon>
        <taxon>Nocardiaceae</taxon>
        <taxon>Rhodococcus</taxon>
    </lineage>
</organism>
<evidence type="ECO:0000313" key="3">
    <source>
        <dbReference type="EMBL" id="AWK76653.1"/>
    </source>
</evidence>
<evidence type="ECO:0000313" key="4">
    <source>
        <dbReference type="Proteomes" id="UP000245711"/>
    </source>
</evidence>
<dbReference type="GO" id="GO:0004803">
    <property type="term" value="F:transposase activity"/>
    <property type="evidence" value="ECO:0007669"/>
    <property type="project" value="InterPro"/>
</dbReference>
<dbReference type="EMBL" id="CP021355">
    <property type="protein sequence ID" value="AWK76653.1"/>
    <property type="molecule type" value="Genomic_DNA"/>
</dbReference>
<dbReference type="Proteomes" id="UP000245711">
    <property type="component" value="Plasmid pRB98"/>
</dbReference>
<dbReference type="Pfam" id="PF02371">
    <property type="entry name" value="Transposase_20"/>
    <property type="match status" value="1"/>
</dbReference>
<accession>A0A2S2C752</accession>
<name>A0A2S2C752_9NOCA</name>
<dbReference type="PANTHER" id="PTHR33055">
    <property type="entry name" value="TRANSPOSASE FOR INSERTION SEQUENCE ELEMENT IS1111A"/>
    <property type="match status" value="1"/>
</dbReference>
<keyword evidence="3" id="KW-0614">Plasmid</keyword>
<geneLocation type="plasmid" evidence="4">
    <name>prb98</name>
</geneLocation>
<dbReference type="AlphaFoldDB" id="A0A2S2C752"/>
<feature type="domain" description="Transposase IS116/IS110/IS902 C-terminal" evidence="2">
    <location>
        <begin position="223"/>
        <end position="291"/>
    </location>
</feature>
<dbReference type="GO" id="GO:0003677">
    <property type="term" value="F:DNA binding"/>
    <property type="evidence" value="ECO:0007669"/>
    <property type="project" value="InterPro"/>
</dbReference>
<feature type="domain" description="Transposase IS110-like N-terminal" evidence="1">
    <location>
        <begin position="8"/>
        <end position="150"/>
    </location>
</feature>
<sequence>MFCERTSVGLDVHARSVVAAAIDGQTGEVFRTRLTPSHTDVLEWVGKLPGPCAVVYESGPTGFGLARALRSTGWRCEVAASSKLHRPAGDRIKTDARDALHLARLLRLDEVVSVRVPSQAEESARDLVRAREAARQDLMRSRHRVSKLLLRNGIVYSGGKAWTELRDRWLRQQRFDQASTQAAFDDAYETVVLATARRARLDEKIIALAGDSEFTALTRRLGCLRGIATLTGFALAVEIGDWQRFTGAGIGAYLGLVPSEHSSGQSRSQGAITKTGNTHVRRVLVEAAWHHRTTYHPGVVLRRRWDQAPAAARARGHAGNQRLHTRWVNLNLRRKRPVIANVAVARELAGWCWSLAVMPD</sequence>
<proteinExistence type="predicted"/>
<dbReference type="GO" id="GO:0006313">
    <property type="term" value="P:DNA transposition"/>
    <property type="evidence" value="ECO:0007669"/>
    <property type="project" value="InterPro"/>
</dbReference>
<reference evidence="3 4" key="1">
    <citation type="submission" date="2017-05" db="EMBL/GenBank/DDBJ databases">
        <title>Isolation of Rhodococcus sp. S2-17 biodegrading of BP-3.</title>
        <authorList>
            <person name="Lee Y."/>
            <person name="Kim K.H."/>
            <person name="Chun B.H."/>
            <person name="Jung H.S."/>
            <person name="Jeon C.O."/>
        </authorList>
    </citation>
    <scope>NUCLEOTIDE SEQUENCE [LARGE SCALE GENOMIC DNA]</scope>
    <source>
        <strain evidence="3 4">S2-17</strain>
        <plasmid evidence="4">prb98</plasmid>
    </source>
</reference>
<dbReference type="OrthoDB" id="3191145at2"/>
<dbReference type="RefSeq" id="WP_109336083.1">
    <property type="nucleotide sequence ID" value="NZ_CP021355.1"/>
</dbReference>
<dbReference type="PANTHER" id="PTHR33055:SF3">
    <property type="entry name" value="PUTATIVE TRANSPOSASE FOR IS117-RELATED"/>
    <property type="match status" value="1"/>
</dbReference>
<dbReference type="InterPro" id="IPR047650">
    <property type="entry name" value="Transpos_IS110"/>
</dbReference>
<dbReference type="InterPro" id="IPR003346">
    <property type="entry name" value="Transposase_20"/>
</dbReference>
<gene>
    <name evidence="3" type="ORF">CBI38_31855</name>
</gene>
<keyword evidence="4" id="KW-1185">Reference proteome</keyword>
<dbReference type="InterPro" id="IPR002525">
    <property type="entry name" value="Transp_IS110-like_N"/>
</dbReference>
<evidence type="ECO:0000259" key="2">
    <source>
        <dbReference type="Pfam" id="PF02371"/>
    </source>
</evidence>
<dbReference type="NCBIfam" id="NF033542">
    <property type="entry name" value="transpos_IS110"/>
    <property type="match status" value="1"/>
</dbReference>
<evidence type="ECO:0000259" key="1">
    <source>
        <dbReference type="Pfam" id="PF01548"/>
    </source>
</evidence>
<dbReference type="Pfam" id="PF01548">
    <property type="entry name" value="DEDD_Tnp_IS110"/>
    <property type="match status" value="1"/>
</dbReference>